<dbReference type="AlphaFoldDB" id="A0A1E1K4H6"/>
<organism evidence="2 3">
    <name type="scientific">Rhynchosporium agropyri</name>
    <dbReference type="NCBI Taxonomy" id="914238"/>
    <lineage>
        <taxon>Eukaryota</taxon>
        <taxon>Fungi</taxon>
        <taxon>Dikarya</taxon>
        <taxon>Ascomycota</taxon>
        <taxon>Pezizomycotina</taxon>
        <taxon>Leotiomycetes</taxon>
        <taxon>Helotiales</taxon>
        <taxon>Ploettnerulaceae</taxon>
        <taxon>Rhynchosporium</taxon>
    </lineage>
</organism>
<proteinExistence type="predicted"/>
<dbReference type="Proteomes" id="UP000178912">
    <property type="component" value="Unassembled WGS sequence"/>
</dbReference>
<sequence>MFDPRFRTDSADYPEKEVGALQYPPVSELRDLHQNLVLESSIELQELQEPSSPTVSELTEVRQNSFDNSHPPRPGSETLTYGHYGDAAVVIKAARTLMQIRGDNDTLAAALTVLELSRGIGTSASKEESLGSPTMQITDISDTEDEMVESPTQQGMRVSDSDDKQLGSPMKLVDVPDSKVDGPGKPPERLTNDLIVVEVPQQVLMEPLNRRITVKPWKGKRSRKQSSEGVKKRNARKSKNRIGNIVAKSAGHDNQMIGEAAATGPKYIYNTRSKRH</sequence>
<reference evidence="3" key="1">
    <citation type="submission" date="2016-03" db="EMBL/GenBank/DDBJ databases">
        <authorList>
            <person name="Guldener U."/>
        </authorList>
    </citation>
    <scope>NUCLEOTIDE SEQUENCE [LARGE SCALE GENOMIC DNA]</scope>
    <source>
        <strain evidence="3">04CH-RAC-A.6.1</strain>
    </source>
</reference>
<gene>
    <name evidence="2" type="ORF">RAG0_03437</name>
</gene>
<dbReference type="EMBL" id="FJUX01000014">
    <property type="protein sequence ID" value="CZS92943.1"/>
    <property type="molecule type" value="Genomic_DNA"/>
</dbReference>
<evidence type="ECO:0000256" key="1">
    <source>
        <dbReference type="SAM" id="MobiDB-lite"/>
    </source>
</evidence>
<accession>A0A1E1K4H6</accession>
<protein>
    <submittedName>
        <fullName evidence="2">Uncharacterized protein</fullName>
    </submittedName>
</protein>
<feature type="region of interest" description="Disordered" evidence="1">
    <location>
        <begin position="44"/>
        <end position="80"/>
    </location>
</feature>
<feature type="compositionally biased region" description="Basic and acidic residues" evidence="1">
    <location>
        <begin position="174"/>
        <end position="189"/>
    </location>
</feature>
<feature type="region of interest" description="Disordered" evidence="1">
    <location>
        <begin position="214"/>
        <end position="250"/>
    </location>
</feature>
<name>A0A1E1K4H6_9HELO</name>
<feature type="region of interest" description="Disordered" evidence="1">
    <location>
        <begin position="148"/>
        <end position="189"/>
    </location>
</feature>
<evidence type="ECO:0000313" key="3">
    <source>
        <dbReference type="Proteomes" id="UP000178912"/>
    </source>
</evidence>
<evidence type="ECO:0000313" key="2">
    <source>
        <dbReference type="EMBL" id="CZS92943.1"/>
    </source>
</evidence>
<feature type="compositionally biased region" description="Polar residues" evidence="1">
    <location>
        <begin position="53"/>
        <end position="68"/>
    </location>
</feature>
<keyword evidence="3" id="KW-1185">Reference proteome</keyword>